<dbReference type="Proteomes" id="UP000254033">
    <property type="component" value="Unassembled WGS sequence"/>
</dbReference>
<gene>
    <name evidence="2" type="primary">cymR</name>
    <name evidence="1" type="ORF">Lfee_2078</name>
    <name evidence="3" type="ORF">NCTC11978_02349</name>
    <name evidence="2" type="ORF">NCTC12022_03366</name>
</gene>
<dbReference type="PANTHER" id="PTHR33221:SF2">
    <property type="entry name" value="TRANSCRIPTIONAL REGULATOR"/>
    <property type="match status" value="1"/>
</dbReference>
<evidence type="ECO:0000313" key="2">
    <source>
        <dbReference type="EMBL" id="SPX62604.1"/>
    </source>
</evidence>
<evidence type="ECO:0000313" key="6">
    <source>
        <dbReference type="Proteomes" id="UP000254033"/>
    </source>
</evidence>
<dbReference type="Pfam" id="PF02082">
    <property type="entry name" value="Rrf2"/>
    <property type="match status" value="1"/>
</dbReference>
<dbReference type="EMBL" id="UASS01000039">
    <property type="protein sequence ID" value="SPX62604.1"/>
    <property type="molecule type" value="Genomic_DNA"/>
</dbReference>
<dbReference type="InterPro" id="IPR036388">
    <property type="entry name" value="WH-like_DNA-bd_sf"/>
</dbReference>
<dbReference type="InterPro" id="IPR030489">
    <property type="entry name" value="TR_Rrf2-type_CS"/>
</dbReference>
<dbReference type="InterPro" id="IPR014290">
    <property type="entry name" value="SUF_FeS_clus_asmbl_reg"/>
</dbReference>
<dbReference type="RefSeq" id="WP_019218120.1">
    <property type="nucleotide sequence ID" value="NZ_CAAAHT010000001.1"/>
</dbReference>
<name>A0A0W0TLB6_9GAMM</name>
<evidence type="ECO:0000313" key="1">
    <source>
        <dbReference type="EMBL" id="KTC96280.1"/>
    </source>
</evidence>
<dbReference type="InterPro" id="IPR000944">
    <property type="entry name" value="Tscrpt_reg_Rrf2"/>
</dbReference>
<evidence type="ECO:0000313" key="4">
    <source>
        <dbReference type="Proteomes" id="UP000054698"/>
    </source>
</evidence>
<dbReference type="SUPFAM" id="SSF46785">
    <property type="entry name" value="Winged helix' DNA-binding domain"/>
    <property type="match status" value="1"/>
</dbReference>
<dbReference type="GO" id="GO:0003700">
    <property type="term" value="F:DNA-binding transcription factor activity"/>
    <property type="evidence" value="ECO:0007669"/>
    <property type="project" value="TreeGrafter"/>
</dbReference>
<dbReference type="Proteomes" id="UP000054698">
    <property type="component" value="Unassembled WGS sequence"/>
</dbReference>
<sequence>MLRISKLADYGTVVMVYLAKRAQTLCNARDIALHTHLTVPTVSKLLKRLTAAGLLTSVRGVSGGYRLQRAASEISVAAIIYALEEQRGLTECSLQPNECSLQGVCHIQGNWRLISQAIETALDSVSLEALAKPSLQAVDINRIRQLASGVSNGEKQ</sequence>
<evidence type="ECO:0000313" key="3">
    <source>
        <dbReference type="EMBL" id="STX39155.1"/>
    </source>
</evidence>
<dbReference type="NCBIfam" id="TIGR02944">
    <property type="entry name" value="suf_reg_Xantho"/>
    <property type="match status" value="1"/>
</dbReference>
<dbReference type="PATRIC" id="fig|453.4.peg.2278"/>
<dbReference type="PROSITE" id="PS51197">
    <property type="entry name" value="HTH_RRF2_2"/>
    <property type="match status" value="1"/>
</dbReference>
<organism evidence="1 4">
    <name type="scientific">Legionella feeleii</name>
    <dbReference type="NCBI Taxonomy" id="453"/>
    <lineage>
        <taxon>Bacteria</taxon>
        <taxon>Pseudomonadati</taxon>
        <taxon>Pseudomonadota</taxon>
        <taxon>Gammaproteobacteria</taxon>
        <taxon>Legionellales</taxon>
        <taxon>Legionellaceae</taxon>
        <taxon>Legionella</taxon>
    </lineage>
</organism>
<dbReference type="Proteomes" id="UP000251942">
    <property type="component" value="Unassembled WGS sequence"/>
</dbReference>
<dbReference type="AlphaFoldDB" id="A0A0W0TLB6"/>
<reference evidence="1 4" key="1">
    <citation type="submission" date="2015-11" db="EMBL/GenBank/DDBJ databases">
        <title>Genomic analysis of 38 Legionella species identifies large and diverse effector repertoires.</title>
        <authorList>
            <person name="Burstein D."/>
            <person name="Amaro F."/>
            <person name="Zusman T."/>
            <person name="Lifshitz Z."/>
            <person name="Cohen O."/>
            <person name="Gilbert J.A."/>
            <person name="Pupko T."/>
            <person name="Shuman H.A."/>
            <person name="Segal G."/>
        </authorList>
    </citation>
    <scope>NUCLEOTIDE SEQUENCE [LARGE SCALE GENOMIC DNA]</scope>
    <source>
        <strain evidence="1 4">WO-44C</strain>
    </source>
</reference>
<evidence type="ECO:0000313" key="5">
    <source>
        <dbReference type="Proteomes" id="UP000251942"/>
    </source>
</evidence>
<accession>A0A0W0TLB6</accession>
<keyword evidence="4" id="KW-1185">Reference proteome</keyword>
<dbReference type="OrthoDB" id="9808360at2"/>
<dbReference type="NCBIfam" id="TIGR00738">
    <property type="entry name" value="rrf2_super"/>
    <property type="match status" value="1"/>
</dbReference>
<dbReference type="EMBL" id="UGNY01000001">
    <property type="protein sequence ID" value="STX39155.1"/>
    <property type="molecule type" value="Genomic_DNA"/>
</dbReference>
<dbReference type="PANTHER" id="PTHR33221">
    <property type="entry name" value="WINGED HELIX-TURN-HELIX TRANSCRIPTIONAL REGULATOR, RRF2 FAMILY"/>
    <property type="match status" value="1"/>
</dbReference>
<dbReference type="PROSITE" id="PS01332">
    <property type="entry name" value="HTH_RRF2_1"/>
    <property type="match status" value="1"/>
</dbReference>
<dbReference type="InterPro" id="IPR036390">
    <property type="entry name" value="WH_DNA-bd_sf"/>
</dbReference>
<reference evidence="5 6" key="2">
    <citation type="submission" date="2018-06" db="EMBL/GenBank/DDBJ databases">
        <authorList>
            <consortium name="Pathogen Informatics"/>
            <person name="Doyle S."/>
        </authorList>
    </citation>
    <scope>NUCLEOTIDE SEQUENCE [LARGE SCALE GENOMIC DNA]</scope>
    <source>
        <strain evidence="3 6">NCTC11978</strain>
        <strain evidence="2 5">NCTC12022</strain>
    </source>
</reference>
<dbReference type="Gene3D" id="1.10.10.10">
    <property type="entry name" value="Winged helix-like DNA-binding domain superfamily/Winged helix DNA-binding domain"/>
    <property type="match status" value="1"/>
</dbReference>
<dbReference type="GO" id="GO:0005829">
    <property type="term" value="C:cytosol"/>
    <property type="evidence" value="ECO:0007669"/>
    <property type="project" value="TreeGrafter"/>
</dbReference>
<dbReference type="STRING" id="453.Lfee_2078"/>
<protein>
    <submittedName>
        <fullName evidence="2">Rrf2 family protein</fullName>
    </submittedName>
    <submittedName>
        <fullName evidence="1">Rrf2 family transporter protein</fullName>
    </submittedName>
</protein>
<dbReference type="EMBL" id="LNYB01000081">
    <property type="protein sequence ID" value="KTC96280.1"/>
    <property type="molecule type" value="Genomic_DNA"/>
</dbReference>
<proteinExistence type="predicted"/>